<feature type="region of interest" description="Disordered" evidence="1">
    <location>
        <begin position="275"/>
        <end position="302"/>
    </location>
</feature>
<reference evidence="2" key="1">
    <citation type="submission" date="2021-03" db="EMBL/GenBank/DDBJ databases">
        <title>Comparative genomics and phylogenomic investigation of the class Geoglossomycetes provide insights into ecological specialization and systematics.</title>
        <authorList>
            <person name="Melie T."/>
            <person name="Pirro S."/>
            <person name="Miller A.N."/>
            <person name="Quandt A."/>
        </authorList>
    </citation>
    <scope>NUCLEOTIDE SEQUENCE</scope>
    <source>
        <strain evidence="2">CAQ_001_2017</strain>
    </source>
</reference>
<dbReference type="InterPro" id="IPR007541">
    <property type="entry name" value="Uncharacterised_BSP"/>
</dbReference>
<organism evidence="2 3">
    <name type="scientific">Trichoglossum hirsutum</name>
    <dbReference type="NCBI Taxonomy" id="265104"/>
    <lineage>
        <taxon>Eukaryota</taxon>
        <taxon>Fungi</taxon>
        <taxon>Dikarya</taxon>
        <taxon>Ascomycota</taxon>
        <taxon>Pezizomycotina</taxon>
        <taxon>Geoglossomycetes</taxon>
        <taxon>Geoglossales</taxon>
        <taxon>Geoglossaceae</taxon>
        <taxon>Trichoglossum</taxon>
    </lineage>
</organism>
<dbReference type="Proteomes" id="UP000750711">
    <property type="component" value="Unassembled WGS sequence"/>
</dbReference>
<gene>
    <name evidence="2" type="ORF">GP486_003684</name>
</gene>
<keyword evidence="3" id="KW-1185">Reference proteome</keyword>
<dbReference type="AlphaFoldDB" id="A0A9P8RQB1"/>
<dbReference type="EMBL" id="JAGHQM010000519">
    <property type="protein sequence ID" value="KAH0559796.1"/>
    <property type="molecule type" value="Genomic_DNA"/>
</dbReference>
<comment type="caution">
    <text evidence="2">The sequence shown here is derived from an EMBL/GenBank/DDBJ whole genome shotgun (WGS) entry which is preliminary data.</text>
</comment>
<evidence type="ECO:0000313" key="3">
    <source>
        <dbReference type="Proteomes" id="UP000750711"/>
    </source>
</evidence>
<proteinExistence type="predicted"/>
<name>A0A9P8RQB1_9PEZI</name>
<dbReference type="Pfam" id="PF04450">
    <property type="entry name" value="BSP"/>
    <property type="match status" value="1"/>
</dbReference>
<feature type="region of interest" description="Disordered" evidence="1">
    <location>
        <begin position="22"/>
        <end position="48"/>
    </location>
</feature>
<sequence length="302" mass="33475">MSSPQPQSRLLPPVILMVSSPTATPLADQSPLPIQSNPPAKPPRDPHPRIKHIRLVLKISDLSCQGARNLISTVNVITTVEEAVGSVFRWLYTAESTVPGTRSVTLVLRSMGGIAYTTGKDIDDDHKEIHFSTDYIAKISPERMKDEILGVICHEMVHCFQFDGCHTSPSGLTEGIADWVRLRSGLSPPSWKKSADGNWDDGYEHTGYFLEYLEQRFGEGSVRRINEMLGKTSYEEEIFWKDLFGHRVTELWKDYGRMLKEDSATDDIVIVENGESLDGDASSLTPPESVKTDDTGAGEGVV</sequence>
<accession>A0A9P8RQB1</accession>
<dbReference type="PANTHER" id="PTHR33321:SF12">
    <property type="entry name" value="PLANT BASIC SECRETORY PROTEIN (BSP) FAMILY PROTEIN"/>
    <property type="match status" value="1"/>
</dbReference>
<evidence type="ECO:0000256" key="1">
    <source>
        <dbReference type="SAM" id="MobiDB-lite"/>
    </source>
</evidence>
<evidence type="ECO:0000313" key="2">
    <source>
        <dbReference type="EMBL" id="KAH0559796.1"/>
    </source>
</evidence>
<dbReference type="PANTHER" id="PTHR33321">
    <property type="match status" value="1"/>
</dbReference>
<protein>
    <submittedName>
        <fullName evidence="2">Uncharacterized protein</fullName>
    </submittedName>
</protein>